<evidence type="ECO:0000256" key="11">
    <source>
        <dbReference type="ARBA" id="ARBA00041273"/>
    </source>
</evidence>
<comment type="subcellular location">
    <subcellularLocation>
        <location evidence="2">Cytoplasm</location>
    </subcellularLocation>
    <subcellularLocation>
        <location evidence="1">Endosome membrane</location>
        <topology evidence="1">Peripheral membrane protein</topology>
    </subcellularLocation>
</comment>
<evidence type="ECO:0000256" key="4">
    <source>
        <dbReference type="ARBA" id="ARBA00022448"/>
    </source>
</evidence>
<keyword evidence="4" id="KW-0813">Transport</keyword>
<evidence type="ECO:0000256" key="1">
    <source>
        <dbReference type="ARBA" id="ARBA00004481"/>
    </source>
</evidence>
<dbReference type="GO" id="GO:0034727">
    <property type="term" value="P:piecemeal microautophagy of the nucleus"/>
    <property type="evidence" value="ECO:0007669"/>
    <property type="project" value="TreeGrafter"/>
</dbReference>
<evidence type="ECO:0000313" key="15">
    <source>
        <dbReference type="EMBL" id="TKA82844.1"/>
    </source>
</evidence>
<dbReference type="InterPro" id="IPR001683">
    <property type="entry name" value="PX_dom"/>
</dbReference>
<evidence type="ECO:0000256" key="5">
    <source>
        <dbReference type="ARBA" id="ARBA00022490"/>
    </source>
</evidence>
<feature type="region of interest" description="Disordered" evidence="13">
    <location>
        <begin position="21"/>
        <end position="54"/>
    </location>
</feature>
<dbReference type="GO" id="GO:0010008">
    <property type="term" value="C:endosome membrane"/>
    <property type="evidence" value="ECO:0007669"/>
    <property type="project" value="UniProtKB-SubCell"/>
</dbReference>
<reference evidence="15 16" key="1">
    <citation type="submission" date="2017-03" db="EMBL/GenBank/DDBJ databases">
        <title>Genomes of endolithic fungi from Antarctica.</title>
        <authorList>
            <person name="Coleine C."/>
            <person name="Masonjones S."/>
            <person name="Stajich J.E."/>
        </authorList>
    </citation>
    <scope>NUCLEOTIDE SEQUENCE [LARGE SCALE GENOMIC DNA]</scope>
    <source>
        <strain evidence="15 16">CCFEE 5184</strain>
    </source>
</reference>
<dbReference type="AlphaFoldDB" id="A0A4U0XXY9"/>
<evidence type="ECO:0000256" key="7">
    <source>
        <dbReference type="ARBA" id="ARBA00023006"/>
    </source>
</evidence>
<evidence type="ECO:0000256" key="13">
    <source>
        <dbReference type="SAM" id="MobiDB-lite"/>
    </source>
</evidence>
<dbReference type="SUPFAM" id="SSF103657">
    <property type="entry name" value="BAR/IMD domain-like"/>
    <property type="match status" value="1"/>
</dbReference>
<feature type="coiled-coil region" evidence="12">
    <location>
        <begin position="483"/>
        <end position="510"/>
    </location>
</feature>
<dbReference type="Gene3D" id="1.20.1270.60">
    <property type="entry name" value="Arfaptin homology (AH) domain/BAR domain"/>
    <property type="match status" value="1"/>
</dbReference>
<dbReference type="SMART" id="SM00312">
    <property type="entry name" value="PX"/>
    <property type="match status" value="1"/>
</dbReference>
<comment type="caution">
    <text evidence="15">The sequence shown here is derived from an EMBL/GenBank/DDBJ whole genome shotgun (WGS) entry which is preliminary data.</text>
</comment>
<dbReference type="GO" id="GO:0000407">
    <property type="term" value="C:phagophore assembly site"/>
    <property type="evidence" value="ECO:0007669"/>
    <property type="project" value="TreeGrafter"/>
</dbReference>
<dbReference type="STRING" id="329884.A0A4U0XXY9"/>
<dbReference type="PANTHER" id="PTHR45949">
    <property type="entry name" value="SORTING NEXIN-4"/>
    <property type="match status" value="1"/>
</dbReference>
<dbReference type="GO" id="GO:0032456">
    <property type="term" value="P:endocytic recycling"/>
    <property type="evidence" value="ECO:0007669"/>
    <property type="project" value="TreeGrafter"/>
</dbReference>
<dbReference type="Gene3D" id="3.30.1520.10">
    <property type="entry name" value="Phox-like domain"/>
    <property type="match status" value="1"/>
</dbReference>
<dbReference type="Proteomes" id="UP000309340">
    <property type="component" value="Unassembled WGS sequence"/>
</dbReference>
<comment type="similarity">
    <text evidence="3">Belongs to the sorting nexin family.</text>
</comment>
<keyword evidence="8" id="KW-0446">Lipid-binding</keyword>
<dbReference type="PANTHER" id="PTHR45949:SF2">
    <property type="entry name" value="SORTING NEXIN-4"/>
    <property type="match status" value="1"/>
</dbReference>
<feature type="domain" description="PX" evidence="14">
    <location>
        <begin position="155"/>
        <end position="276"/>
    </location>
</feature>
<sequence>MTSRQALAGDELLHGHDIWVGSHNADQHSPTEPFPPFDESILGGSPTGTDSSFSIIDVSLSDDDCKDSEHSDSEYEQVAYDCAQGDGSIEAYNGIHPDHIRRKQKRRRKSTSAQSIADGPRSMEGGGSNDYDAEWEQAGPNADAQDLAGPGLHGRLECQVTKPQKEGEGTQNAYVSYLVTTNTDFKSYQASDSQVRRRFTDFVFLCKTLLREYPQCAVPPLPDKHNMAWVRSDRFGPDFTARRAYSLERFLKRLTLHPVLRRATVLTLFLESNDWNGIMKSRPHRGMSSGTGSDGSSSNPGVLEVWTDSFLNAFTKPHKLDKRFQDVSDRAAKLDDDLGTVSKTVARVAKREADLETDYADLATQFQKLAALEPGVQSELTNFATCVSDTSEGWRALKEHTDQDYLGSLRDMDHYISSIKALLKTREQKQLDFEGLTEYLTKASQERDTLASSHGSVGASGFLRQKIEDVRGVDHEQSRRERQRRLEVQISRLTTEVETAKKTSEAFDEEVIKEVMDFERIKAHEFRDTLGGLADAEMAFFRGSVEVWEKFVKDIEREQSPASAGGAQQQAAQAA</sequence>
<evidence type="ECO:0000256" key="3">
    <source>
        <dbReference type="ARBA" id="ARBA00010883"/>
    </source>
</evidence>
<dbReference type="CDD" id="cd07628">
    <property type="entry name" value="BAR_Atg24p"/>
    <property type="match status" value="1"/>
</dbReference>
<evidence type="ECO:0000259" key="14">
    <source>
        <dbReference type="PROSITE" id="PS50195"/>
    </source>
</evidence>
<dbReference type="CDD" id="cd06863">
    <property type="entry name" value="PX_Atg24p"/>
    <property type="match status" value="1"/>
</dbReference>
<dbReference type="GO" id="GO:0000422">
    <property type="term" value="P:autophagy of mitochondrion"/>
    <property type="evidence" value="ECO:0007669"/>
    <property type="project" value="TreeGrafter"/>
</dbReference>
<evidence type="ECO:0000256" key="2">
    <source>
        <dbReference type="ARBA" id="ARBA00004496"/>
    </source>
</evidence>
<dbReference type="Pfam" id="PF00787">
    <property type="entry name" value="PX"/>
    <property type="match status" value="1"/>
</dbReference>
<name>A0A4U0XXY9_9PEZI</name>
<gene>
    <name evidence="15" type="ORF">B0A55_00994</name>
</gene>
<organism evidence="15 16">
    <name type="scientific">Friedmanniomyces simplex</name>
    <dbReference type="NCBI Taxonomy" id="329884"/>
    <lineage>
        <taxon>Eukaryota</taxon>
        <taxon>Fungi</taxon>
        <taxon>Dikarya</taxon>
        <taxon>Ascomycota</taxon>
        <taxon>Pezizomycotina</taxon>
        <taxon>Dothideomycetes</taxon>
        <taxon>Dothideomycetidae</taxon>
        <taxon>Mycosphaerellales</taxon>
        <taxon>Teratosphaeriaceae</taxon>
        <taxon>Friedmanniomyces</taxon>
    </lineage>
</organism>
<dbReference type="GO" id="GO:0035091">
    <property type="term" value="F:phosphatidylinositol binding"/>
    <property type="evidence" value="ECO:0007669"/>
    <property type="project" value="InterPro"/>
</dbReference>
<evidence type="ECO:0000256" key="6">
    <source>
        <dbReference type="ARBA" id="ARBA00022753"/>
    </source>
</evidence>
<evidence type="ECO:0000256" key="8">
    <source>
        <dbReference type="ARBA" id="ARBA00023121"/>
    </source>
</evidence>
<dbReference type="InterPro" id="IPR027267">
    <property type="entry name" value="AH/BAR_dom_sf"/>
</dbReference>
<keyword evidence="6" id="KW-0967">Endosome</keyword>
<feature type="region of interest" description="Disordered" evidence="13">
    <location>
        <begin position="90"/>
        <end position="135"/>
    </location>
</feature>
<dbReference type="EMBL" id="NAJQ01000023">
    <property type="protein sequence ID" value="TKA82844.1"/>
    <property type="molecule type" value="Genomic_DNA"/>
</dbReference>
<feature type="compositionally biased region" description="Basic residues" evidence="13">
    <location>
        <begin position="99"/>
        <end position="110"/>
    </location>
</feature>
<keyword evidence="12" id="KW-0175">Coiled coil</keyword>
<evidence type="ECO:0000256" key="12">
    <source>
        <dbReference type="SAM" id="Coils"/>
    </source>
</evidence>
<evidence type="ECO:0000313" key="16">
    <source>
        <dbReference type="Proteomes" id="UP000309340"/>
    </source>
</evidence>
<dbReference type="GO" id="GO:0061709">
    <property type="term" value="P:reticulophagy"/>
    <property type="evidence" value="ECO:0007669"/>
    <property type="project" value="TreeGrafter"/>
</dbReference>
<accession>A0A4U0XXY9</accession>
<keyword evidence="5" id="KW-0963">Cytoplasm</keyword>
<protein>
    <recommendedName>
        <fullName evidence="10">Sorting nexin-4</fullName>
    </recommendedName>
    <alternativeName>
        <fullName evidence="11">Autophagy-related protein 24</fullName>
    </alternativeName>
</protein>
<evidence type="ECO:0000256" key="9">
    <source>
        <dbReference type="ARBA" id="ARBA00023136"/>
    </source>
</evidence>
<dbReference type="FunFam" id="1.20.1270.60:FF:000042">
    <property type="entry name" value="Vacuolar targeting protein Atg24"/>
    <property type="match status" value="1"/>
</dbReference>
<dbReference type="GO" id="GO:0005769">
    <property type="term" value="C:early endosome"/>
    <property type="evidence" value="ECO:0007669"/>
    <property type="project" value="TreeGrafter"/>
</dbReference>
<proteinExistence type="inferred from homology"/>
<dbReference type="PROSITE" id="PS50195">
    <property type="entry name" value="PX"/>
    <property type="match status" value="1"/>
</dbReference>
<evidence type="ECO:0000256" key="10">
    <source>
        <dbReference type="ARBA" id="ARBA00040748"/>
    </source>
</evidence>
<keyword evidence="9" id="KW-0472">Membrane</keyword>
<keyword evidence="16" id="KW-1185">Reference proteome</keyword>
<keyword evidence="7" id="KW-0072">Autophagy</keyword>
<dbReference type="GO" id="GO:0015031">
    <property type="term" value="P:protein transport"/>
    <property type="evidence" value="ECO:0007669"/>
    <property type="project" value="TreeGrafter"/>
</dbReference>
<dbReference type="InterPro" id="IPR036871">
    <property type="entry name" value="PX_dom_sf"/>
</dbReference>
<dbReference type="OrthoDB" id="205639at2759"/>
<dbReference type="SUPFAM" id="SSF64268">
    <property type="entry name" value="PX domain"/>
    <property type="match status" value="1"/>
</dbReference>